<gene>
    <name evidence="2" type="ORF">GBZ48_35145</name>
</gene>
<feature type="region of interest" description="Disordered" evidence="1">
    <location>
        <begin position="116"/>
        <end position="139"/>
    </location>
</feature>
<evidence type="ECO:0008006" key="4">
    <source>
        <dbReference type="Google" id="ProtNLM"/>
    </source>
</evidence>
<comment type="caution">
    <text evidence="2">The sequence shown here is derived from an EMBL/GenBank/DDBJ whole genome shotgun (WGS) entry which is preliminary data.</text>
</comment>
<dbReference type="RefSeq" id="WP_174475257.1">
    <property type="nucleotide sequence ID" value="NZ_JAGINN010000033.1"/>
</dbReference>
<accession>A0ABX2KX10</accession>
<dbReference type="EMBL" id="WHOS01000112">
    <property type="protein sequence ID" value="NUB04434.1"/>
    <property type="molecule type" value="Genomic_DNA"/>
</dbReference>
<dbReference type="Proteomes" id="UP000605086">
    <property type="component" value="Unassembled WGS sequence"/>
</dbReference>
<sequence length="139" mass="15517">MTNLPPHTPIAIGDTVYGHGTLDWYRRTGVTHLRVWCVHPGCTHWDWLHLETLLTKVDAGTSLMQLARRSKCKSCRRKGAHVEPSEPPTRGTHGYPEWVRAERERCRAFLAATDADVASSPLGPSLSLRDENQEGQGHG</sequence>
<proteinExistence type="predicted"/>
<feature type="region of interest" description="Disordered" evidence="1">
    <location>
        <begin position="78"/>
        <end position="97"/>
    </location>
</feature>
<evidence type="ECO:0000256" key="1">
    <source>
        <dbReference type="SAM" id="MobiDB-lite"/>
    </source>
</evidence>
<reference evidence="2 3" key="1">
    <citation type="submission" date="2019-10" db="EMBL/GenBank/DDBJ databases">
        <title>Genome sequence of Azospirillum melinis.</title>
        <authorList>
            <person name="Ambrosini A."/>
            <person name="Sant'Anna F.H."/>
            <person name="Cassan F.D."/>
            <person name="Souza E.M."/>
            <person name="Passaglia L.M.P."/>
        </authorList>
    </citation>
    <scope>NUCLEOTIDE SEQUENCE [LARGE SCALE GENOMIC DNA]</scope>
    <source>
        <strain evidence="2 3">TMCY0552</strain>
    </source>
</reference>
<evidence type="ECO:0000313" key="2">
    <source>
        <dbReference type="EMBL" id="NUB04434.1"/>
    </source>
</evidence>
<keyword evidence="3" id="KW-1185">Reference proteome</keyword>
<protein>
    <recommendedName>
        <fullName evidence="4">Transposase</fullName>
    </recommendedName>
</protein>
<evidence type="ECO:0000313" key="3">
    <source>
        <dbReference type="Proteomes" id="UP000605086"/>
    </source>
</evidence>
<name>A0ABX2KX10_9PROT</name>
<organism evidence="2 3">
    <name type="scientific">Azospirillum melinis</name>
    <dbReference type="NCBI Taxonomy" id="328839"/>
    <lineage>
        <taxon>Bacteria</taxon>
        <taxon>Pseudomonadati</taxon>
        <taxon>Pseudomonadota</taxon>
        <taxon>Alphaproteobacteria</taxon>
        <taxon>Rhodospirillales</taxon>
        <taxon>Azospirillaceae</taxon>
        <taxon>Azospirillum</taxon>
    </lineage>
</organism>